<dbReference type="PROSITE" id="PS52004">
    <property type="entry name" value="KS3_2"/>
    <property type="match status" value="1"/>
</dbReference>
<evidence type="ECO:0000256" key="6">
    <source>
        <dbReference type="ARBA" id="ARBA00054155"/>
    </source>
</evidence>
<dbReference type="SUPFAM" id="SSF55048">
    <property type="entry name" value="Probable ACP-binding domain of malonyl-CoA ACP transacylase"/>
    <property type="match status" value="1"/>
</dbReference>
<dbReference type="SUPFAM" id="SSF52151">
    <property type="entry name" value="FabD/lysophospholipase-like"/>
    <property type="match status" value="1"/>
</dbReference>
<dbReference type="OMA" id="ECVWEAF"/>
<dbReference type="InterPro" id="IPR014043">
    <property type="entry name" value="Acyl_transferase_dom"/>
</dbReference>
<evidence type="ECO:0000256" key="7">
    <source>
        <dbReference type="PROSITE-ProRule" id="PRU01363"/>
    </source>
</evidence>
<dbReference type="InterPro" id="IPR016035">
    <property type="entry name" value="Acyl_Trfase/lysoPLipase"/>
</dbReference>
<dbReference type="GO" id="GO:0071770">
    <property type="term" value="P:DIM/DIP cell wall layer assembly"/>
    <property type="evidence" value="ECO:0007669"/>
    <property type="project" value="TreeGrafter"/>
</dbReference>
<dbReference type="InterPro" id="IPR011032">
    <property type="entry name" value="GroES-like_sf"/>
</dbReference>
<dbReference type="CDD" id="cd05195">
    <property type="entry name" value="enoyl_red"/>
    <property type="match status" value="1"/>
</dbReference>
<evidence type="ECO:0000256" key="1">
    <source>
        <dbReference type="ARBA" id="ARBA00022450"/>
    </source>
</evidence>
<dbReference type="EMBL" id="AM850130">
    <property type="protein sequence ID" value="CAO98850.1"/>
    <property type="molecule type" value="Genomic_DNA"/>
</dbReference>
<dbReference type="InterPro" id="IPR013154">
    <property type="entry name" value="ADH-like_N"/>
</dbReference>
<evidence type="ECO:0000259" key="9">
    <source>
        <dbReference type="PROSITE" id="PS50075"/>
    </source>
</evidence>
<dbReference type="InterPro" id="IPR032821">
    <property type="entry name" value="PKS_assoc"/>
</dbReference>
<keyword evidence="3" id="KW-0808">Transferase</keyword>
<reference evidence="12" key="1">
    <citation type="journal article" date="2007" name="J. Mol. Biol.">
        <title>From Genetic Diversity to Metabolic Unity: Studies on the Biosynthesis of Aurafurones and Aurafuron-like Structures in Myxobacteria and Streptomycetes.</title>
        <authorList>
            <person name="Frank B."/>
            <person name="Wenzel S.C."/>
            <person name="Bode H.B."/>
            <person name="Scharfe M."/>
            <person name="Blocker H."/>
            <person name="Muller R."/>
        </authorList>
    </citation>
    <scope>NUCLEOTIDE SEQUENCE</scope>
    <source>
        <strain evidence="12">DW4/3-1</strain>
    </source>
</reference>
<evidence type="ECO:0000313" key="12">
    <source>
        <dbReference type="EMBL" id="CAO98850.1"/>
    </source>
</evidence>
<feature type="region of interest" description="Disordered" evidence="8">
    <location>
        <begin position="1476"/>
        <end position="1495"/>
    </location>
</feature>
<comment type="function">
    <text evidence="6">Involved in production of the polyketide antibiotic thailandamide.</text>
</comment>
<dbReference type="GO" id="GO:0004315">
    <property type="term" value="F:3-oxoacyl-[acyl-carrier-protein] synthase activity"/>
    <property type="evidence" value="ECO:0007669"/>
    <property type="project" value="InterPro"/>
</dbReference>
<name>A8YP95_STIAU</name>
<feature type="domain" description="Ketosynthase family 3 (KS3)" evidence="10">
    <location>
        <begin position="36"/>
        <end position="461"/>
    </location>
</feature>
<dbReference type="InterPro" id="IPR020806">
    <property type="entry name" value="PKS_PP-bd"/>
</dbReference>
<dbReference type="SMART" id="SM00827">
    <property type="entry name" value="PKS_AT"/>
    <property type="match status" value="1"/>
</dbReference>
<dbReference type="CDD" id="cd00833">
    <property type="entry name" value="PKS"/>
    <property type="match status" value="1"/>
</dbReference>
<dbReference type="Gene3D" id="3.40.366.10">
    <property type="entry name" value="Malonyl-Coenzyme A Acyl Carrier Protein, domain 2"/>
    <property type="match status" value="1"/>
</dbReference>
<dbReference type="SUPFAM" id="SSF50129">
    <property type="entry name" value="GroES-like"/>
    <property type="match status" value="1"/>
</dbReference>
<dbReference type="Gene3D" id="3.40.47.10">
    <property type="match status" value="1"/>
</dbReference>
<protein>
    <submittedName>
        <fullName evidence="12">Polyketide synthase AufG</fullName>
    </submittedName>
</protein>
<dbReference type="Gene3D" id="1.10.1200.10">
    <property type="entry name" value="ACP-like"/>
    <property type="match status" value="1"/>
</dbReference>
<dbReference type="GO" id="GO:0006633">
    <property type="term" value="P:fatty acid biosynthetic process"/>
    <property type="evidence" value="ECO:0007669"/>
    <property type="project" value="InterPro"/>
</dbReference>
<dbReference type="InterPro" id="IPR020807">
    <property type="entry name" value="PKS_DH"/>
</dbReference>
<evidence type="ECO:0000256" key="5">
    <source>
        <dbReference type="ARBA" id="ARBA00023315"/>
    </source>
</evidence>
<dbReference type="SMART" id="SM00829">
    <property type="entry name" value="PKS_ER"/>
    <property type="match status" value="1"/>
</dbReference>
<dbReference type="Pfam" id="PF00107">
    <property type="entry name" value="ADH_zinc_N"/>
    <property type="match status" value="1"/>
</dbReference>
<dbReference type="PROSITE" id="PS00012">
    <property type="entry name" value="PHOSPHOPANTETHEINE"/>
    <property type="match status" value="1"/>
</dbReference>
<dbReference type="InterPro" id="IPR006162">
    <property type="entry name" value="Ppantetheine_attach_site"/>
</dbReference>
<dbReference type="SUPFAM" id="SSF51735">
    <property type="entry name" value="NAD(P)-binding Rossmann-fold domains"/>
    <property type="match status" value="2"/>
</dbReference>
<dbReference type="InterPro" id="IPR049551">
    <property type="entry name" value="PKS_DH_C"/>
</dbReference>
<dbReference type="InterPro" id="IPR013149">
    <property type="entry name" value="ADH-like_C"/>
</dbReference>
<dbReference type="FunFam" id="3.40.366.10:FF:000002">
    <property type="entry name" value="Probable polyketide synthase 2"/>
    <property type="match status" value="1"/>
</dbReference>
<evidence type="ECO:0000256" key="8">
    <source>
        <dbReference type="SAM" id="MobiDB-lite"/>
    </source>
</evidence>
<dbReference type="Pfam" id="PF16197">
    <property type="entry name" value="KAsynt_C_assoc"/>
    <property type="match status" value="1"/>
</dbReference>
<dbReference type="InterPro" id="IPR036291">
    <property type="entry name" value="NAD(P)-bd_dom_sf"/>
</dbReference>
<dbReference type="GO" id="GO:0005886">
    <property type="term" value="C:plasma membrane"/>
    <property type="evidence" value="ECO:0007669"/>
    <property type="project" value="TreeGrafter"/>
</dbReference>
<evidence type="ECO:0000256" key="4">
    <source>
        <dbReference type="ARBA" id="ARBA00023268"/>
    </source>
</evidence>
<evidence type="ECO:0000259" key="11">
    <source>
        <dbReference type="PROSITE" id="PS52019"/>
    </source>
</evidence>
<dbReference type="PANTHER" id="PTHR43775:SF37">
    <property type="entry name" value="SI:DKEY-61P9.11"/>
    <property type="match status" value="1"/>
</dbReference>
<dbReference type="Pfam" id="PF00109">
    <property type="entry name" value="ketoacyl-synt"/>
    <property type="match status" value="1"/>
</dbReference>
<evidence type="ECO:0000256" key="2">
    <source>
        <dbReference type="ARBA" id="ARBA00022553"/>
    </source>
</evidence>
<feature type="domain" description="PKS/mFAS DH" evidence="11">
    <location>
        <begin position="926"/>
        <end position="1208"/>
    </location>
</feature>
<keyword evidence="5" id="KW-0012">Acyltransferase</keyword>
<dbReference type="InterPro" id="IPR049900">
    <property type="entry name" value="PKS_mFAS_DH"/>
</dbReference>
<dbReference type="Gene3D" id="3.30.70.3290">
    <property type="match status" value="1"/>
</dbReference>
<dbReference type="SMART" id="SM00826">
    <property type="entry name" value="PKS_DH"/>
    <property type="match status" value="1"/>
</dbReference>
<dbReference type="GO" id="GO:0004312">
    <property type="term" value="F:fatty acid synthase activity"/>
    <property type="evidence" value="ECO:0007669"/>
    <property type="project" value="TreeGrafter"/>
</dbReference>
<dbReference type="InterPro" id="IPR016036">
    <property type="entry name" value="Malonyl_transacylase_ACP-bd"/>
</dbReference>
<feature type="region of interest" description="N-terminal hotdog fold" evidence="7">
    <location>
        <begin position="926"/>
        <end position="1051"/>
    </location>
</feature>
<dbReference type="InterPro" id="IPR014030">
    <property type="entry name" value="Ketoacyl_synth_N"/>
</dbReference>
<dbReference type="InterPro" id="IPR016039">
    <property type="entry name" value="Thiolase-like"/>
</dbReference>
<dbReference type="InterPro" id="IPR036736">
    <property type="entry name" value="ACP-like_sf"/>
</dbReference>
<evidence type="ECO:0000256" key="3">
    <source>
        <dbReference type="ARBA" id="ARBA00022679"/>
    </source>
</evidence>
<feature type="region of interest" description="C-terminal hotdog fold" evidence="7">
    <location>
        <begin position="1064"/>
        <end position="1208"/>
    </location>
</feature>
<keyword evidence="2" id="KW-0597">Phosphoprotein</keyword>
<dbReference type="FunFam" id="3.40.47.10:FF:000019">
    <property type="entry name" value="Polyketide synthase type I"/>
    <property type="match status" value="1"/>
</dbReference>
<dbReference type="SMART" id="SM01294">
    <property type="entry name" value="PKS_PP_betabranch"/>
    <property type="match status" value="1"/>
</dbReference>
<dbReference type="SMART" id="SM00823">
    <property type="entry name" value="PKS_PP"/>
    <property type="match status" value="1"/>
</dbReference>
<sequence length="2136" mass="224831">MSTPDTAETRKALLRQALSKIEGLEQRLARAEQSRDAPIAVVGVACRFPGDATTPERYWQNLAAGRDAVSEVPPERWDNATWFDPDPEVAGRTYSRHGGFLSTVDQFDAPFFGIAPRDARSMDPQHRLVLECVWEAFERAGIPPASQAGSRTGVFVGIAATDYGWLIQDSKGATALDAYFLTGVAPSFIAGRTAHVFGFEGPAVSIDTACSSSLVAVHLACSSLRLGETDTAIAAGANLLLAPMSQVMMSKVGVLSASGRCRAFDATADGFVRGEGIGVVVLKRLADAVAAGDPVLAVIRGTAVNQDGATNGLTVPSKKAQERVIRAALDNARLHPHDVSYVEAHGTGTALGDPIELRALGDVYGKDRPQERPLYVGSVKTNFGHTEAAAGIAAFIKVILALGNEGIPPHLHFQRPSPHVDWSRLGIQIPTGMVPWSTARRIAGVSAFGASGTNAHVIVEAPPASEGAPVAVPAADSRRAELVVVSARNDAAVSAFAQAFVGHLENEPAVPLAELAASAAGCRSHHENRIAAVAETPAELAAVLSDLARAMPRAEGARGRADPDARPRIAFVFPGQGSQWVGMGRELLAQEPVFRGAVERCAEAFAAHVDWPLLSVLNGSAEAERIDVVQPALFAMAVGLAALWRSWGIVPDAVIGHSMGEVAAAHVAGALSLEDAARIICRRSKLLRTVSGQGAMAVVELGMEEAQARLQSRAALLSVAVHNGPNSTVIAGETAALESLLRELEAASVFCRRVHVDVASHSPQMDALRAPLLAELAGLSPRPGTTPIYSTVTQQVLVGGELDAPYWARNLRDPVQLAPMIDRLLGDGHTVFLEISPHPILLPILEESLARQGGGASVVGSLRRERPARRMLLQSLGELYVRGAPVQFSALYPKPRRLRLPAYPFQRERYWITTGSRREHRTEAGGGFLGTGIESSVGGRTALWQRWWSGDNAAFLGEHSVSGTPFVPSTLFPLLAVEAARRAGDASSQAISEFVFGAPLELGPSSEQGREVQLAWLVANKPGHFRVSSRRAGEAWTVHASGRVAPAAASTASETLETVRGRLSRGVPGAELYRAMEARGIVNGPSLRPIEELFAGEGEALARLALSERAARATHGLAIHPALFDGALQAVGAVLASSVKGSGAPLPAKIERMLVHSSPALSGWSHVRVRALSEGQWSADVSLWDDAGMPLAQVTGLILERQAAAHQQAAGLFRPGWEQTPLPAPETLAAQPPSERCLIVTRSSPFGRALRDGLSPRSQDVRLCEVGGPLGPEEASGLIGGDAPAWSVLVYVPRAGIDAHGAEAAELLSEITEDLHVLSRAAAALPSAPALTLVTETAALSQDEVGSIGPSAILQAAAGAIGRGASPLRCVRIEWTRGASLDGVIREILERPGEDEVAWRPEGRYVARLRRPPLELPVVHQTYTGEPCQWVAEGAGTRSAPSLRAATRRTPGPGEVEIQVRVAGLHAHQIDTVLTASDSTGDGTKTRGDGPEAATTPRLECCGTVVALGAGVNHVAMGDEVLGIARGGLASHVIASAAQLLRRPESLTPTHAAGSALPYAAAWYALHEAGRVERGERVFIHGATNGIGLAAVQLALRAGAEVHATAAPSQLAYLRSLGVASVATSHSLEFADAFLNTTSGRGADVVCNTLPGAAGAVATLLARGGRLLELAPRASKATNLEDETLEQGLAHSILRRRLSYHCIDMAELAEDRPTAYRAALEQVLAMLGRGELASLPVHSYPLGEARQALSALASGDEAGQQLLSFEDTRTAQLTVPLPPWTGISPEGAYLLGGDGSAISALLVHWLAKQGASEAVVVTPPSSDDGNGPSAELARAIQEAEASGLRVKWQHPVSLEREHWERILRPSDGEAPRWKGIFYGVSASEESLGHDWTAKVVPAHELALATASLGLDAFTLVSALGTTPWGNEEAIASAFCSIAEARCRAGLPALALVLAPAKTDPSDDRTALVAELARLLDEALTTRQPQLIALPTRADEAWLDRVRSQSRFAEPVAELATAAALGSTKSALLAATDPQVRRAHLEELLRTQLAAVLGMDASRLHAQTQLHGLGLDSLMALELRKRIEQALGVRLSAALLLAGGALAKLVDHLVELWERSGEPPADPSGDGNHHAEKETHA</sequence>
<dbReference type="PROSITE" id="PS50075">
    <property type="entry name" value="CARRIER"/>
    <property type="match status" value="1"/>
</dbReference>
<feature type="compositionally biased region" description="Basic and acidic residues" evidence="8">
    <location>
        <begin position="2126"/>
        <end position="2136"/>
    </location>
</feature>
<dbReference type="SMART" id="SM00825">
    <property type="entry name" value="PKS_KS"/>
    <property type="match status" value="1"/>
</dbReference>
<dbReference type="InterPro" id="IPR014031">
    <property type="entry name" value="Ketoacyl_synth_C"/>
</dbReference>
<dbReference type="PANTHER" id="PTHR43775">
    <property type="entry name" value="FATTY ACID SYNTHASE"/>
    <property type="match status" value="1"/>
</dbReference>
<organism evidence="12">
    <name type="scientific">Stigmatella aurantiaca</name>
    <dbReference type="NCBI Taxonomy" id="41"/>
    <lineage>
        <taxon>Bacteria</taxon>
        <taxon>Pseudomonadati</taxon>
        <taxon>Myxococcota</taxon>
        <taxon>Myxococcia</taxon>
        <taxon>Myxococcales</taxon>
        <taxon>Cystobacterineae</taxon>
        <taxon>Archangiaceae</taxon>
        <taxon>Stigmatella</taxon>
    </lineage>
</organism>
<dbReference type="Pfam" id="PF08240">
    <property type="entry name" value="ADH_N"/>
    <property type="match status" value="1"/>
</dbReference>
<keyword evidence="4" id="KW-0511">Multifunctional enzyme</keyword>
<gene>
    <name evidence="12" type="primary">aufG</name>
</gene>
<dbReference type="Gene3D" id="3.10.129.110">
    <property type="entry name" value="Polyketide synthase dehydratase"/>
    <property type="match status" value="1"/>
</dbReference>
<dbReference type="InterPro" id="IPR018201">
    <property type="entry name" value="Ketoacyl_synth_AS"/>
</dbReference>
<dbReference type="Gene3D" id="3.90.180.10">
    <property type="entry name" value="Medium-chain alcohol dehydrogenases, catalytic domain"/>
    <property type="match status" value="1"/>
</dbReference>
<dbReference type="Pfam" id="PF21089">
    <property type="entry name" value="PKS_DH_N"/>
    <property type="match status" value="1"/>
</dbReference>
<feature type="domain" description="Carrier" evidence="9">
    <location>
        <begin position="2038"/>
        <end position="2112"/>
    </location>
</feature>
<dbReference type="Pfam" id="PF14765">
    <property type="entry name" value="PS-DH"/>
    <property type="match status" value="1"/>
</dbReference>
<dbReference type="GO" id="GO:0005737">
    <property type="term" value="C:cytoplasm"/>
    <property type="evidence" value="ECO:0007669"/>
    <property type="project" value="TreeGrafter"/>
</dbReference>
<dbReference type="GO" id="GO:0016491">
    <property type="term" value="F:oxidoreductase activity"/>
    <property type="evidence" value="ECO:0007669"/>
    <property type="project" value="InterPro"/>
</dbReference>
<dbReference type="GO" id="GO:0031177">
    <property type="term" value="F:phosphopantetheine binding"/>
    <property type="evidence" value="ECO:0007669"/>
    <property type="project" value="InterPro"/>
</dbReference>
<dbReference type="InterPro" id="IPR001227">
    <property type="entry name" value="Ac_transferase_dom_sf"/>
</dbReference>
<dbReference type="SUPFAM" id="SSF53901">
    <property type="entry name" value="Thiolase-like"/>
    <property type="match status" value="1"/>
</dbReference>
<dbReference type="Pfam" id="PF02801">
    <property type="entry name" value="Ketoacyl-synt_C"/>
    <property type="match status" value="1"/>
</dbReference>
<evidence type="ECO:0000259" key="10">
    <source>
        <dbReference type="PROSITE" id="PS52004"/>
    </source>
</evidence>
<dbReference type="InterPro" id="IPR042104">
    <property type="entry name" value="PKS_dehydratase_sf"/>
</dbReference>
<dbReference type="InterPro" id="IPR020841">
    <property type="entry name" value="PKS_Beta-ketoAc_synthase_dom"/>
</dbReference>
<dbReference type="SUPFAM" id="SSF47336">
    <property type="entry name" value="ACP-like"/>
    <property type="match status" value="1"/>
</dbReference>
<dbReference type="InterPro" id="IPR020843">
    <property type="entry name" value="ER"/>
</dbReference>
<dbReference type="Gene3D" id="3.40.50.720">
    <property type="entry name" value="NAD(P)-binding Rossmann-like Domain"/>
    <property type="match status" value="1"/>
</dbReference>
<dbReference type="InterPro" id="IPR050091">
    <property type="entry name" value="PKS_NRPS_Biosynth_Enz"/>
</dbReference>
<dbReference type="Pfam" id="PF00550">
    <property type="entry name" value="PP-binding"/>
    <property type="match status" value="1"/>
</dbReference>
<keyword evidence="1" id="KW-0596">Phosphopantetheine</keyword>
<dbReference type="InterPro" id="IPR009081">
    <property type="entry name" value="PP-bd_ACP"/>
</dbReference>
<feature type="active site" description="Proton acceptor; for dehydratase activity" evidence="7">
    <location>
        <position position="959"/>
    </location>
</feature>
<dbReference type="PROSITE" id="PS52019">
    <property type="entry name" value="PKS_MFAS_DH"/>
    <property type="match status" value="1"/>
</dbReference>
<proteinExistence type="predicted"/>
<dbReference type="InterPro" id="IPR049552">
    <property type="entry name" value="PKS_DH_N"/>
</dbReference>
<accession>A8YP95</accession>
<feature type="region of interest" description="Disordered" evidence="8">
    <location>
        <begin position="2115"/>
        <end position="2136"/>
    </location>
</feature>
<dbReference type="Pfam" id="PF00698">
    <property type="entry name" value="Acyl_transf_1"/>
    <property type="match status" value="1"/>
</dbReference>
<dbReference type="PROSITE" id="PS00606">
    <property type="entry name" value="KS3_1"/>
    <property type="match status" value="1"/>
</dbReference>
<feature type="active site" description="Proton donor; for dehydratase activity" evidence="7">
    <location>
        <position position="1125"/>
    </location>
</feature>